<sequence>MTILNCDVGLRDLLLEYKVYDSWQFVTNSIKNLETAEYCSDLIRRLLDAMDEEQEQTNEEMWKKLKKEGQYSFNIEDFPKGKVDILGKSVSHYFLLDKYIKDFFQYLRNSLDSLAQFINLTLLAENPMDIERVDFPRVLTSLKKQSNYVAVKTEMEFIKSSVEYAYISEFNNKVKHISDAKLVVSRSILDNSGKNLISSFVKKGEPFKEQEINTIVAQTYSFIESHLDLLIGNVKNEISNLAMRDRRYYQIKFEGQRINGDAQNTFTNIFIECADIDKLADEIGILFVNDVDKDNIRVMNCEYDEIFVKDEGGKYVGKYKALESYDEYIDLLQYRRYKKETFNSPCAFVIHDIKVNSIKPFFMSGTIKQIGFDDASF</sequence>
<keyword evidence="2" id="KW-1185">Reference proteome</keyword>
<name>A0A396SFV9_9BACL</name>
<proteinExistence type="predicted"/>
<dbReference type="Proteomes" id="UP000265692">
    <property type="component" value="Unassembled WGS sequence"/>
</dbReference>
<protein>
    <submittedName>
        <fullName evidence="1">Uncharacterized protein</fullName>
    </submittedName>
</protein>
<reference evidence="1 2" key="1">
    <citation type="submission" date="2018-08" db="EMBL/GenBank/DDBJ databases">
        <title>Lysinibacillus sp. YLB-03 draft genome sequence.</title>
        <authorList>
            <person name="Yu L."/>
        </authorList>
    </citation>
    <scope>NUCLEOTIDE SEQUENCE [LARGE SCALE GENOMIC DNA]</scope>
    <source>
        <strain evidence="1 2">YLB-03</strain>
    </source>
</reference>
<dbReference type="EMBL" id="QWEI01000001">
    <property type="protein sequence ID" value="RHW39932.1"/>
    <property type="molecule type" value="Genomic_DNA"/>
</dbReference>
<evidence type="ECO:0000313" key="2">
    <source>
        <dbReference type="Proteomes" id="UP000265692"/>
    </source>
</evidence>
<gene>
    <name evidence="1" type="ORF">D1B33_03545</name>
</gene>
<dbReference type="RefSeq" id="WP_118874942.1">
    <property type="nucleotide sequence ID" value="NZ_QWEI01000001.1"/>
</dbReference>
<dbReference type="AlphaFoldDB" id="A0A396SFV9"/>
<dbReference type="OrthoDB" id="2990537at2"/>
<accession>A0A396SFV9</accession>
<organism evidence="1 2">
    <name type="scientific">Ureibacillus yapensis</name>
    <dbReference type="NCBI Taxonomy" id="2304605"/>
    <lineage>
        <taxon>Bacteria</taxon>
        <taxon>Bacillati</taxon>
        <taxon>Bacillota</taxon>
        <taxon>Bacilli</taxon>
        <taxon>Bacillales</taxon>
        <taxon>Caryophanaceae</taxon>
        <taxon>Ureibacillus</taxon>
    </lineage>
</organism>
<comment type="caution">
    <text evidence="1">The sequence shown here is derived from an EMBL/GenBank/DDBJ whole genome shotgun (WGS) entry which is preliminary data.</text>
</comment>
<evidence type="ECO:0000313" key="1">
    <source>
        <dbReference type="EMBL" id="RHW39932.1"/>
    </source>
</evidence>